<accession>A0ABT6D8G1</accession>
<feature type="transmembrane region" description="Helical" evidence="1">
    <location>
        <begin position="276"/>
        <end position="299"/>
    </location>
</feature>
<feature type="transmembrane region" description="Helical" evidence="1">
    <location>
        <begin position="49"/>
        <end position="69"/>
    </location>
</feature>
<gene>
    <name evidence="2" type="ORF">NNA32_04080</name>
</gene>
<feature type="transmembrane region" description="Helical" evidence="1">
    <location>
        <begin position="341"/>
        <end position="358"/>
    </location>
</feature>
<feature type="transmembrane region" description="Helical" evidence="1">
    <location>
        <begin position="175"/>
        <end position="192"/>
    </location>
</feature>
<keyword evidence="1" id="KW-0472">Membrane</keyword>
<protein>
    <submittedName>
        <fullName evidence="2">YfhO family protein</fullName>
    </submittedName>
</protein>
<evidence type="ECO:0000313" key="2">
    <source>
        <dbReference type="EMBL" id="MDF9913425.1"/>
    </source>
</evidence>
<feature type="transmembrane region" description="Helical" evidence="1">
    <location>
        <begin position="428"/>
        <end position="449"/>
    </location>
</feature>
<keyword evidence="1" id="KW-1133">Transmembrane helix</keyword>
<name>A0ABT6D8G1_9LACO</name>
<feature type="transmembrane region" description="Helical" evidence="1">
    <location>
        <begin position="234"/>
        <end position="253"/>
    </location>
</feature>
<feature type="transmembrane region" description="Helical" evidence="1">
    <location>
        <begin position="398"/>
        <end position="416"/>
    </location>
</feature>
<dbReference type="Pfam" id="PF09586">
    <property type="entry name" value="YfhO"/>
    <property type="match status" value="1"/>
</dbReference>
<dbReference type="PANTHER" id="PTHR38454:SF1">
    <property type="entry name" value="INTEGRAL MEMBRANE PROTEIN"/>
    <property type="match status" value="1"/>
</dbReference>
<feature type="transmembrane region" description="Helical" evidence="1">
    <location>
        <begin position="469"/>
        <end position="488"/>
    </location>
</feature>
<sequence>MLVDSIWKASIGQSTSLRRKSKIPSQYSQSSKPEIPQTMNQYGRQRFQYDMTAFVVPMILVGLVFWALGVTPFGSHNLLISDMGTQYVAWLTQFRHAITTGQFSFYSFSLSLGDNAFPLVAYYMLSPFNLLLFFFPANQVPLAITFIILLKVGTIGFSMSYYLRRVYHNTNWQNLIFSTIFSLSGFVATYFYDIMWLDALILLPLVILGLRRLVNNKGTVLYFFALWATIVTNYYLGYMTCLFALTYFVYFTIDQQTEKQSLKQWWHHNTQAIKRFLITSVLSGLSTLFVLIPTLLGMLKTSKQSLSWQAFLPTPQFGLDAFAQLGLNATDYPQRLEHDPSIFVGSFALLLVLLFFLNKTIAGHHKRTTGTLLAFLGLSMFLTLFNTIWHMMQQPNGFPFRDAYFFTFIVVISAYEAWQTDAFKQTRLVMHAALIAIVLIAIGYLTAMIVQPIVRRWDDLANFYVSPRYWLIATGFIICIAGLLILYNNQHWHRLALSGIVLVTVFELSANIYFGLKPAQFGNQTIYQKNFTIEKNYFNKIRRASHAFYRVDNSNSLINAAFGETYNNYNDPLLFNSHGIDLYSSTLNESTRVMLNRLGFYSKNERRISSEGSTHLTNALFAVKYQLQMTPHDYDLIVHDHALPLGFAVNDNLLNVKLKGGVALENQNNVWQAITGRNVRYFKSVNVRRTGYEYKNKQYRYQLIIRPTATGTLYAYFPNVSVANANIHVNGTKKTTRLDVSTQAVLSLGHFKKGERVHINLTSKTPLTHLSQSLQTLDQQSFNQSLIDLHKSTFKLDQDWRPDHLQGTITATKKKPLLFLSIPKDNGWHAYVDGKQVLIDKVVGNLSAIKLTPGVHRIRLTYRAPGFRLGLIISLLSFASYLLFLWLRFRKRSASVKTIK</sequence>
<feature type="transmembrane region" description="Helical" evidence="1">
    <location>
        <begin position="142"/>
        <end position="163"/>
    </location>
</feature>
<proteinExistence type="predicted"/>
<keyword evidence="1" id="KW-0812">Transmembrane</keyword>
<organism evidence="2 3">
    <name type="scientific">Furfurilactobacillus milii</name>
    <dbReference type="NCBI Taxonomy" id="2888272"/>
    <lineage>
        <taxon>Bacteria</taxon>
        <taxon>Bacillati</taxon>
        <taxon>Bacillota</taxon>
        <taxon>Bacilli</taxon>
        <taxon>Lactobacillales</taxon>
        <taxon>Lactobacillaceae</taxon>
        <taxon>Furfurilactobacillus</taxon>
    </lineage>
</organism>
<feature type="transmembrane region" description="Helical" evidence="1">
    <location>
        <begin position="370"/>
        <end position="392"/>
    </location>
</feature>
<comment type="caution">
    <text evidence="2">The sequence shown here is derived from an EMBL/GenBank/DDBJ whole genome shotgun (WGS) entry which is preliminary data.</text>
</comment>
<dbReference type="Proteomes" id="UP001152867">
    <property type="component" value="Unassembled WGS sequence"/>
</dbReference>
<evidence type="ECO:0000313" key="3">
    <source>
        <dbReference type="Proteomes" id="UP001152867"/>
    </source>
</evidence>
<reference evidence="2" key="1">
    <citation type="submission" date="2022-06" db="EMBL/GenBank/DDBJ databases">
        <title>Antifungal cultures and metabolites of lactic acid bacteria for use in dairy fermentations.</title>
        <authorList>
            <person name="Zhao Z."/>
            <person name="Gaenzle M."/>
        </authorList>
    </citation>
    <scope>NUCLEOTIDE SEQUENCE</scope>
    <source>
        <strain evidence="2">FUA3126</strain>
    </source>
</reference>
<dbReference type="EMBL" id="JANDJP010000003">
    <property type="protein sequence ID" value="MDF9913425.1"/>
    <property type="molecule type" value="Genomic_DNA"/>
</dbReference>
<feature type="transmembrane region" description="Helical" evidence="1">
    <location>
        <begin position="495"/>
        <end position="516"/>
    </location>
</feature>
<dbReference type="InterPro" id="IPR018580">
    <property type="entry name" value="Uncharacterised_YfhO"/>
</dbReference>
<evidence type="ECO:0000256" key="1">
    <source>
        <dbReference type="SAM" id="Phobius"/>
    </source>
</evidence>
<feature type="transmembrane region" description="Helical" evidence="1">
    <location>
        <begin position="867"/>
        <end position="887"/>
    </location>
</feature>
<dbReference type="RefSeq" id="WP_277517142.1">
    <property type="nucleotide sequence ID" value="NZ_JANDJP010000003.1"/>
</dbReference>
<dbReference type="PANTHER" id="PTHR38454">
    <property type="entry name" value="INTEGRAL MEMBRANE PROTEIN-RELATED"/>
    <property type="match status" value="1"/>
</dbReference>
<keyword evidence="3" id="KW-1185">Reference proteome</keyword>